<accession>A0A8S5SFM3</accession>
<organism evidence="1">
    <name type="scientific">Myoviridae sp. ctuev19</name>
    <dbReference type="NCBI Taxonomy" id="2827716"/>
    <lineage>
        <taxon>Viruses</taxon>
        <taxon>Duplodnaviria</taxon>
        <taxon>Heunggongvirae</taxon>
        <taxon>Uroviricota</taxon>
        <taxon>Caudoviricetes</taxon>
    </lineage>
</organism>
<sequence length="108" mass="11895">MSTTAFNMGGSKLHATLTKKTINGGSAVVVSLPKCSMCVISYTTTYSSPWNRDGYGVTSGSATKVDVWDTIYNNMTFWTYIYRDVAESTTIDFGICPWRVDVHTACIQ</sequence>
<evidence type="ECO:0000313" key="1">
    <source>
        <dbReference type="EMBL" id="DAF49643.1"/>
    </source>
</evidence>
<reference evidence="1" key="1">
    <citation type="journal article" date="2021" name="Proc. Natl. Acad. Sci. U.S.A.">
        <title>A Catalog of Tens of Thousands of Viruses from Human Metagenomes Reveals Hidden Associations with Chronic Diseases.</title>
        <authorList>
            <person name="Tisza M.J."/>
            <person name="Buck C.B."/>
        </authorList>
    </citation>
    <scope>NUCLEOTIDE SEQUENCE</scope>
    <source>
        <strain evidence="1">Ctuev19</strain>
    </source>
</reference>
<dbReference type="EMBL" id="BK032585">
    <property type="protein sequence ID" value="DAF49643.1"/>
    <property type="molecule type" value="Genomic_DNA"/>
</dbReference>
<proteinExistence type="predicted"/>
<protein>
    <submittedName>
        <fullName evidence="1">Uncharacterized protein</fullName>
    </submittedName>
</protein>
<name>A0A8S5SFM3_9CAUD</name>